<evidence type="ECO:0000313" key="3">
    <source>
        <dbReference type="Proteomes" id="UP001595579"/>
    </source>
</evidence>
<dbReference type="Gene3D" id="3.30.1310.20">
    <property type="entry name" value="PRTase-like"/>
    <property type="match status" value="1"/>
</dbReference>
<dbReference type="SUPFAM" id="SSF53271">
    <property type="entry name" value="PRTase-like"/>
    <property type="match status" value="1"/>
</dbReference>
<keyword evidence="2" id="KW-0328">Glycosyltransferase</keyword>
<dbReference type="CDD" id="cd06223">
    <property type="entry name" value="PRTases_typeI"/>
    <property type="match status" value="1"/>
</dbReference>
<sequence>MSFKDRHDAGKRLAEALSSYRQTPDLLVLALPRGGVPVAWEVAQALDAELDVLVVRKLGVPWQPELAMGAIAGNGVRVLHDDMVSSLRIPEDEIEDIVRDETTELKRREASYRGDRPKPRIQDRTVIVVDDGLATGATMQAAVQALREQSPARITVAVPVSPPDSADDMKRYADEVVCLMQPPGFGSVGQWYQHFGQTSDDEVKELLGTA</sequence>
<proteinExistence type="predicted"/>
<comment type="caution">
    <text evidence="2">The sequence shown here is derived from an EMBL/GenBank/DDBJ whole genome shotgun (WGS) entry which is preliminary data.</text>
</comment>
<keyword evidence="2" id="KW-0808">Transferase</keyword>
<gene>
    <name evidence="2" type="ORF">ACFOEV_15935</name>
</gene>
<dbReference type="Gene3D" id="3.40.50.2020">
    <property type="match status" value="1"/>
</dbReference>
<dbReference type="RefSeq" id="WP_386775704.1">
    <property type="nucleotide sequence ID" value="NZ_JBHRUG010000031.1"/>
</dbReference>
<accession>A0ABV7LRH3</accession>
<reference evidence="3" key="1">
    <citation type="journal article" date="2019" name="Int. J. Syst. Evol. Microbiol.">
        <title>The Global Catalogue of Microorganisms (GCM) 10K type strain sequencing project: providing services to taxonomists for standard genome sequencing and annotation.</title>
        <authorList>
            <consortium name="The Broad Institute Genomics Platform"/>
            <consortium name="The Broad Institute Genome Sequencing Center for Infectious Disease"/>
            <person name="Wu L."/>
            <person name="Ma J."/>
        </authorList>
    </citation>
    <scope>NUCLEOTIDE SEQUENCE [LARGE SCALE GENOMIC DNA]</scope>
    <source>
        <strain evidence="3">CECT 7698</strain>
    </source>
</reference>
<dbReference type="GO" id="GO:0016757">
    <property type="term" value="F:glycosyltransferase activity"/>
    <property type="evidence" value="ECO:0007669"/>
    <property type="project" value="UniProtKB-KW"/>
</dbReference>
<keyword evidence="3" id="KW-1185">Reference proteome</keyword>
<dbReference type="Proteomes" id="UP001595579">
    <property type="component" value="Unassembled WGS sequence"/>
</dbReference>
<organism evidence="2 3">
    <name type="scientific">Litchfieldella rifensis</name>
    <dbReference type="NCBI Taxonomy" id="762643"/>
    <lineage>
        <taxon>Bacteria</taxon>
        <taxon>Pseudomonadati</taxon>
        <taxon>Pseudomonadota</taxon>
        <taxon>Gammaproteobacteria</taxon>
        <taxon>Oceanospirillales</taxon>
        <taxon>Halomonadaceae</taxon>
        <taxon>Litchfieldella</taxon>
    </lineage>
</organism>
<feature type="domain" description="Phosphoribosyltransferase" evidence="1">
    <location>
        <begin position="9"/>
        <end position="178"/>
    </location>
</feature>
<name>A0ABV7LRH3_9GAMM</name>
<dbReference type="InterPro" id="IPR000836">
    <property type="entry name" value="PRTase_dom"/>
</dbReference>
<evidence type="ECO:0000259" key="1">
    <source>
        <dbReference type="Pfam" id="PF00156"/>
    </source>
</evidence>
<protein>
    <submittedName>
        <fullName evidence="2">Phosphoribosyltransferase</fullName>
    </submittedName>
</protein>
<dbReference type="EMBL" id="JBHRUG010000031">
    <property type="protein sequence ID" value="MFC3285092.1"/>
    <property type="molecule type" value="Genomic_DNA"/>
</dbReference>
<dbReference type="InterPro" id="IPR029057">
    <property type="entry name" value="PRTase-like"/>
</dbReference>
<dbReference type="Pfam" id="PF00156">
    <property type="entry name" value="Pribosyltran"/>
    <property type="match status" value="1"/>
</dbReference>
<evidence type="ECO:0000313" key="2">
    <source>
        <dbReference type="EMBL" id="MFC3285092.1"/>
    </source>
</evidence>